<protein>
    <recommendedName>
        <fullName evidence="2">RING-type E3 ubiquitin transferase</fullName>
        <ecNumber evidence="2">2.3.2.27</ecNumber>
    </recommendedName>
</protein>
<keyword evidence="3" id="KW-0479">Metal-binding</keyword>
<evidence type="ECO:0000256" key="5">
    <source>
        <dbReference type="ARBA" id="ARBA00022833"/>
    </source>
</evidence>
<comment type="caution">
    <text evidence="8">The sequence shown here is derived from an EMBL/GenBank/DDBJ whole genome shotgun (WGS) entry which is preliminary data.</text>
</comment>
<dbReference type="PANTHER" id="PTHR15710:SF243">
    <property type="entry name" value="E3 UBIQUITIN-PROTEIN LIGASE PRAJA-2 ISOFORM X1"/>
    <property type="match status" value="1"/>
</dbReference>
<dbReference type="Pfam" id="PF13639">
    <property type="entry name" value="zf-RING_2"/>
    <property type="match status" value="1"/>
</dbReference>
<evidence type="ECO:0000256" key="3">
    <source>
        <dbReference type="ARBA" id="ARBA00022723"/>
    </source>
</evidence>
<dbReference type="EC" id="2.3.2.27" evidence="2"/>
<name>A0AAV0CJB4_9ASTE</name>
<evidence type="ECO:0000256" key="1">
    <source>
        <dbReference type="ARBA" id="ARBA00000900"/>
    </source>
</evidence>
<keyword evidence="9" id="KW-1185">Reference proteome</keyword>
<dbReference type="PROSITE" id="PS50089">
    <property type="entry name" value="ZF_RING_2"/>
    <property type="match status" value="1"/>
</dbReference>
<gene>
    <name evidence="8" type="ORF">CEPIT_LOCUS6081</name>
</gene>
<dbReference type="GO" id="GO:0061630">
    <property type="term" value="F:ubiquitin protein ligase activity"/>
    <property type="evidence" value="ECO:0007669"/>
    <property type="project" value="UniProtKB-EC"/>
</dbReference>
<evidence type="ECO:0000256" key="6">
    <source>
        <dbReference type="PROSITE-ProRule" id="PRU00175"/>
    </source>
</evidence>
<dbReference type="SMART" id="SM00184">
    <property type="entry name" value="RING"/>
    <property type="match status" value="1"/>
</dbReference>
<feature type="domain" description="RING-type" evidence="7">
    <location>
        <begin position="281"/>
        <end position="322"/>
    </location>
</feature>
<evidence type="ECO:0000256" key="2">
    <source>
        <dbReference type="ARBA" id="ARBA00012483"/>
    </source>
</evidence>
<reference evidence="8" key="1">
    <citation type="submission" date="2022-07" db="EMBL/GenBank/DDBJ databases">
        <authorList>
            <person name="Macas J."/>
            <person name="Novak P."/>
            <person name="Neumann P."/>
        </authorList>
    </citation>
    <scope>NUCLEOTIDE SEQUENCE</scope>
</reference>
<dbReference type="AlphaFoldDB" id="A0AAV0CJB4"/>
<organism evidence="8 9">
    <name type="scientific">Cuscuta epithymum</name>
    <dbReference type="NCBI Taxonomy" id="186058"/>
    <lineage>
        <taxon>Eukaryota</taxon>
        <taxon>Viridiplantae</taxon>
        <taxon>Streptophyta</taxon>
        <taxon>Embryophyta</taxon>
        <taxon>Tracheophyta</taxon>
        <taxon>Spermatophyta</taxon>
        <taxon>Magnoliopsida</taxon>
        <taxon>eudicotyledons</taxon>
        <taxon>Gunneridae</taxon>
        <taxon>Pentapetalae</taxon>
        <taxon>asterids</taxon>
        <taxon>lamiids</taxon>
        <taxon>Solanales</taxon>
        <taxon>Convolvulaceae</taxon>
        <taxon>Cuscuteae</taxon>
        <taxon>Cuscuta</taxon>
        <taxon>Cuscuta subgen. Cuscuta</taxon>
    </lineage>
</organism>
<evidence type="ECO:0000313" key="8">
    <source>
        <dbReference type="EMBL" id="CAH9077180.1"/>
    </source>
</evidence>
<proteinExistence type="predicted"/>
<dbReference type="SUPFAM" id="SSF57850">
    <property type="entry name" value="RING/U-box"/>
    <property type="match status" value="1"/>
</dbReference>
<dbReference type="GO" id="GO:0016567">
    <property type="term" value="P:protein ubiquitination"/>
    <property type="evidence" value="ECO:0007669"/>
    <property type="project" value="TreeGrafter"/>
</dbReference>
<dbReference type="GO" id="GO:0005737">
    <property type="term" value="C:cytoplasm"/>
    <property type="evidence" value="ECO:0007669"/>
    <property type="project" value="TreeGrafter"/>
</dbReference>
<dbReference type="InterPro" id="IPR013083">
    <property type="entry name" value="Znf_RING/FYVE/PHD"/>
</dbReference>
<evidence type="ECO:0000313" key="9">
    <source>
        <dbReference type="Proteomes" id="UP001152523"/>
    </source>
</evidence>
<evidence type="ECO:0000256" key="4">
    <source>
        <dbReference type="ARBA" id="ARBA00022771"/>
    </source>
</evidence>
<evidence type="ECO:0000259" key="7">
    <source>
        <dbReference type="PROSITE" id="PS50089"/>
    </source>
</evidence>
<comment type="catalytic activity">
    <reaction evidence="1">
        <text>S-ubiquitinyl-[E2 ubiquitin-conjugating enzyme]-L-cysteine + [acceptor protein]-L-lysine = [E2 ubiquitin-conjugating enzyme]-L-cysteine + N(6)-ubiquitinyl-[acceptor protein]-L-lysine.</text>
        <dbReference type="EC" id="2.3.2.27"/>
    </reaction>
</comment>
<dbReference type="InterPro" id="IPR001841">
    <property type="entry name" value="Znf_RING"/>
</dbReference>
<keyword evidence="5" id="KW-0862">Zinc</keyword>
<accession>A0AAV0CJB4</accession>
<dbReference type="Proteomes" id="UP001152523">
    <property type="component" value="Unassembled WGS sequence"/>
</dbReference>
<sequence>MDGTSDYQYLCRLCHGEFCSAHEATSCRLCSYPYIYEIESITFYLRDSDNHKKTGLVAWRWRSRNHHPERESSFIPQQPGVVIRLRRDRISWVSPLASTVGGTSHQLQSTVENITHCNEWYWCYQCNKPHTLDSNVVVSSSSLPEIIQCHQNPTHRTIRFTDALSYNSLNDCHWCYRCERPHFPIPAPYFSLCSCEGDESRTPIQFQKTVIIYQDADREIFERLVTLLLKPSVFEVIDAVGRRDLNHIVTYESDDETYKKEIIMGLIPRVRIHDLTRCGECRICLEEFEVGDEGSELPCKHIYHKECLAPWMIKNYSCPVCRCDLRLPTETSTAAVDDQPSQGSFRRILLAMQRLRRLVGEFLAIITY</sequence>
<keyword evidence="4 6" id="KW-0863">Zinc-finger</keyword>
<dbReference type="PANTHER" id="PTHR15710">
    <property type="entry name" value="E3 UBIQUITIN-PROTEIN LIGASE PRAJA"/>
    <property type="match status" value="1"/>
</dbReference>
<dbReference type="GO" id="GO:0008270">
    <property type="term" value="F:zinc ion binding"/>
    <property type="evidence" value="ECO:0007669"/>
    <property type="project" value="UniProtKB-KW"/>
</dbReference>
<dbReference type="Gene3D" id="3.30.40.10">
    <property type="entry name" value="Zinc/RING finger domain, C3HC4 (zinc finger)"/>
    <property type="match status" value="1"/>
</dbReference>
<dbReference type="EMBL" id="CAMAPF010000031">
    <property type="protein sequence ID" value="CAH9077180.1"/>
    <property type="molecule type" value="Genomic_DNA"/>
</dbReference>